<feature type="transmembrane region" description="Helical" evidence="1">
    <location>
        <begin position="50"/>
        <end position="70"/>
    </location>
</feature>
<sequence>MEGKYTRRNEIIIQNFYTKIKELHRLDEHVYEQAGVAVLLSNIGLNPTSASLFVAAALHIILSLTLLVVANIVNLGTVLNATISTAVLAASSWHLE</sequence>
<evidence type="ECO:0000256" key="1">
    <source>
        <dbReference type="SAM" id="Phobius"/>
    </source>
</evidence>
<protein>
    <submittedName>
        <fullName evidence="2">Uncharacterized protein</fullName>
    </submittedName>
</protein>
<proteinExistence type="predicted"/>
<evidence type="ECO:0000313" key="2">
    <source>
        <dbReference type="EMBL" id="RXI06314.1"/>
    </source>
</evidence>
<organism evidence="2 3">
    <name type="scientific">Malus domestica</name>
    <name type="common">Apple</name>
    <name type="synonym">Pyrus malus</name>
    <dbReference type="NCBI Taxonomy" id="3750"/>
    <lineage>
        <taxon>Eukaryota</taxon>
        <taxon>Viridiplantae</taxon>
        <taxon>Streptophyta</taxon>
        <taxon>Embryophyta</taxon>
        <taxon>Tracheophyta</taxon>
        <taxon>Spermatophyta</taxon>
        <taxon>Magnoliopsida</taxon>
        <taxon>eudicotyledons</taxon>
        <taxon>Gunneridae</taxon>
        <taxon>Pentapetalae</taxon>
        <taxon>rosids</taxon>
        <taxon>fabids</taxon>
        <taxon>Rosales</taxon>
        <taxon>Rosaceae</taxon>
        <taxon>Amygdaloideae</taxon>
        <taxon>Maleae</taxon>
        <taxon>Malus</taxon>
    </lineage>
</organism>
<dbReference type="AlphaFoldDB" id="A0A498KIS6"/>
<evidence type="ECO:0000313" key="3">
    <source>
        <dbReference type="Proteomes" id="UP000290289"/>
    </source>
</evidence>
<accession>A0A498KIS6</accession>
<reference evidence="2 3" key="1">
    <citation type="submission" date="2018-10" db="EMBL/GenBank/DDBJ databases">
        <title>A high-quality apple genome assembly.</title>
        <authorList>
            <person name="Hu J."/>
        </authorList>
    </citation>
    <scope>NUCLEOTIDE SEQUENCE [LARGE SCALE GENOMIC DNA]</scope>
    <source>
        <strain evidence="3">cv. HFTH1</strain>
        <tissue evidence="2">Young leaf</tissue>
    </source>
</reference>
<keyword evidence="1" id="KW-0472">Membrane</keyword>
<name>A0A498KIS6_MALDO</name>
<dbReference type="EMBL" id="RDQH01000328">
    <property type="protein sequence ID" value="RXI06314.1"/>
    <property type="molecule type" value="Genomic_DNA"/>
</dbReference>
<keyword evidence="1" id="KW-0812">Transmembrane</keyword>
<keyword evidence="1" id="KW-1133">Transmembrane helix</keyword>
<dbReference type="Proteomes" id="UP000290289">
    <property type="component" value="Chromosome 2"/>
</dbReference>
<gene>
    <name evidence="2" type="ORF">DVH24_018356</name>
</gene>
<keyword evidence="3" id="KW-1185">Reference proteome</keyword>
<comment type="caution">
    <text evidence="2">The sequence shown here is derived from an EMBL/GenBank/DDBJ whole genome shotgun (WGS) entry which is preliminary data.</text>
</comment>